<evidence type="ECO:0000256" key="3">
    <source>
        <dbReference type="ARBA" id="ARBA00038471"/>
    </source>
</evidence>
<evidence type="ECO:0000256" key="2">
    <source>
        <dbReference type="ARBA" id="ARBA00023157"/>
    </source>
</evidence>
<dbReference type="InterPro" id="IPR052421">
    <property type="entry name" value="PCW_Enzyme_Inhibitor"/>
</dbReference>
<dbReference type="FunCoup" id="A0A7N2LJT0">
    <property type="interactions" value="9"/>
</dbReference>
<keyword evidence="7" id="KW-1185">Reference proteome</keyword>
<keyword evidence="2" id="KW-1015">Disulfide bond</keyword>
<reference evidence="6 7" key="1">
    <citation type="journal article" date="2016" name="G3 (Bethesda)">
        <title>First Draft Assembly and Annotation of the Genome of a California Endemic Oak Quercus lobata Nee (Fagaceae).</title>
        <authorList>
            <person name="Sork V.L."/>
            <person name="Fitz-Gibbon S.T."/>
            <person name="Puiu D."/>
            <person name="Crepeau M."/>
            <person name="Gugger P.F."/>
            <person name="Sherman R."/>
            <person name="Stevens K."/>
            <person name="Langley C.H."/>
            <person name="Pellegrini M."/>
            <person name="Salzberg S.L."/>
        </authorList>
    </citation>
    <scope>NUCLEOTIDE SEQUENCE [LARGE SCALE GENOMIC DNA]</scope>
    <source>
        <strain evidence="6 7">cv. SW786</strain>
    </source>
</reference>
<dbReference type="Gramene" id="QL04p082804:mrna">
    <property type="protein sequence ID" value="QL04p082804:mrna:CDS:1"/>
    <property type="gene ID" value="QL04p082804"/>
</dbReference>
<dbReference type="SUPFAM" id="SSF101148">
    <property type="entry name" value="Plant invertase/pectin methylesterase inhibitor"/>
    <property type="match status" value="1"/>
</dbReference>
<accession>A0A7N2LJT0</accession>
<dbReference type="EMBL" id="LRBV02000004">
    <property type="status" value="NOT_ANNOTATED_CDS"/>
    <property type="molecule type" value="Genomic_DNA"/>
</dbReference>
<evidence type="ECO:0000313" key="7">
    <source>
        <dbReference type="Proteomes" id="UP000594261"/>
    </source>
</evidence>
<dbReference type="EnsemblPlants" id="QL04p082804:mrna">
    <property type="protein sequence ID" value="QL04p082804:mrna:CDS:1"/>
    <property type="gene ID" value="QL04p082804"/>
</dbReference>
<dbReference type="InterPro" id="IPR035513">
    <property type="entry name" value="Invertase/methylesterase_inhib"/>
</dbReference>
<name>A0A7N2LJT0_QUELO</name>
<dbReference type="GeneID" id="115985952"/>
<comment type="similarity">
    <text evidence="3">Belongs to the PMEI family.</text>
</comment>
<gene>
    <name evidence="6" type="primary">LOC115985952</name>
</gene>
<feature type="chain" id="PRO_5029446072" description="Pectinesterase inhibitor domain-containing protein" evidence="4">
    <location>
        <begin position="28"/>
        <end position="159"/>
    </location>
</feature>
<dbReference type="Pfam" id="PF04043">
    <property type="entry name" value="PMEI"/>
    <property type="match status" value="1"/>
</dbReference>
<dbReference type="OrthoDB" id="770764at2759"/>
<dbReference type="PANTHER" id="PTHR36710">
    <property type="entry name" value="PECTINESTERASE INHIBITOR-LIKE"/>
    <property type="match status" value="1"/>
</dbReference>
<dbReference type="KEGG" id="qlo:115985952"/>
<evidence type="ECO:0000256" key="4">
    <source>
        <dbReference type="SAM" id="SignalP"/>
    </source>
</evidence>
<evidence type="ECO:0000313" key="6">
    <source>
        <dbReference type="EnsemblPlants" id="QL04p082804:mrna:CDS:1"/>
    </source>
</evidence>
<dbReference type="NCBIfam" id="TIGR01614">
    <property type="entry name" value="PME_inhib"/>
    <property type="match status" value="1"/>
</dbReference>
<feature type="signal peptide" evidence="4">
    <location>
        <begin position="1"/>
        <end position="27"/>
    </location>
</feature>
<dbReference type="PANTHER" id="PTHR36710:SF4">
    <property type="entry name" value="PLANT INVERTASE_PECTIN METHYLESTERASE INHIBITOR SUPERFAMILY PROTEIN"/>
    <property type="match status" value="1"/>
</dbReference>
<dbReference type="SMART" id="SM00856">
    <property type="entry name" value="PMEI"/>
    <property type="match status" value="1"/>
</dbReference>
<keyword evidence="1 4" id="KW-0732">Signal</keyword>
<dbReference type="GO" id="GO:0004857">
    <property type="term" value="F:enzyme inhibitor activity"/>
    <property type="evidence" value="ECO:0007669"/>
    <property type="project" value="InterPro"/>
</dbReference>
<protein>
    <recommendedName>
        <fullName evidence="5">Pectinesterase inhibitor domain-containing protein</fullName>
    </recommendedName>
</protein>
<dbReference type="RefSeq" id="XP_030964694.1">
    <property type="nucleotide sequence ID" value="XM_031108834.1"/>
</dbReference>
<dbReference type="OMA" id="STEIDDC"/>
<dbReference type="Proteomes" id="UP000594261">
    <property type="component" value="Chromosome 4"/>
</dbReference>
<dbReference type="CDD" id="cd15800">
    <property type="entry name" value="PMEI-like_2"/>
    <property type="match status" value="1"/>
</dbReference>
<dbReference type="AlphaFoldDB" id="A0A7N2LJT0"/>
<evidence type="ECO:0000256" key="1">
    <source>
        <dbReference type="ARBA" id="ARBA00022729"/>
    </source>
</evidence>
<sequence length="159" mass="17318">MVFKDYTVFSHVFLATAVILLSSHAHGAGLCDSAQNKLVCNAIVHNRTDPPSALIASIHKLVYESKVAEVLAQKQTKSTEIDDCIRNFKSSIDNAKDALKVLPTHDLDSLNCYLSAAQTNYQTCDDGFSKSGKTNPIAKTSKRLEDMVGVSLYLSTLIP</sequence>
<dbReference type="InParanoid" id="A0A7N2LJT0"/>
<reference evidence="6" key="2">
    <citation type="submission" date="2021-01" db="UniProtKB">
        <authorList>
            <consortium name="EnsemblPlants"/>
        </authorList>
    </citation>
    <scope>IDENTIFICATION</scope>
</reference>
<evidence type="ECO:0000259" key="5">
    <source>
        <dbReference type="SMART" id="SM00856"/>
    </source>
</evidence>
<proteinExistence type="inferred from homology"/>
<organism evidence="6 7">
    <name type="scientific">Quercus lobata</name>
    <name type="common">Valley oak</name>
    <dbReference type="NCBI Taxonomy" id="97700"/>
    <lineage>
        <taxon>Eukaryota</taxon>
        <taxon>Viridiplantae</taxon>
        <taxon>Streptophyta</taxon>
        <taxon>Embryophyta</taxon>
        <taxon>Tracheophyta</taxon>
        <taxon>Spermatophyta</taxon>
        <taxon>Magnoliopsida</taxon>
        <taxon>eudicotyledons</taxon>
        <taxon>Gunneridae</taxon>
        <taxon>Pentapetalae</taxon>
        <taxon>rosids</taxon>
        <taxon>fabids</taxon>
        <taxon>Fagales</taxon>
        <taxon>Fagaceae</taxon>
        <taxon>Quercus</taxon>
    </lineage>
</organism>
<dbReference type="InterPro" id="IPR006501">
    <property type="entry name" value="Pectinesterase_inhib_dom"/>
</dbReference>
<dbReference type="Gene3D" id="1.20.140.40">
    <property type="entry name" value="Invertase/pectin methylesterase inhibitor family protein"/>
    <property type="match status" value="1"/>
</dbReference>
<feature type="domain" description="Pectinesterase inhibitor" evidence="5">
    <location>
        <begin position="22"/>
        <end position="154"/>
    </location>
</feature>